<dbReference type="InterPro" id="IPR011044">
    <property type="entry name" value="Quino_amine_DH_bsu"/>
</dbReference>
<evidence type="ECO:0008006" key="3">
    <source>
        <dbReference type="Google" id="ProtNLM"/>
    </source>
</evidence>
<gene>
    <name evidence="1" type="ORF">SAMN02745674_02393</name>
</gene>
<dbReference type="RefSeq" id="WP_143814297.1">
    <property type="nucleotide sequence ID" value="NZ_FUXP01000011.1"/>
</dbReference>
<evidence type="ECO:0000313" key="2">
    <source>
        <dbReference type="Proteomes" id="UP000190061"/>
    </source>
</evidence>
<accession>A0A1T4RVI0</accession>
<reference evidence="1 2" key="1">
    <citation type="submission" date="2017-02" db="EMBL/GenBank/DDBJ databases">
        <authorList>
            <person name="Peterson S.W."/>
        </authorList>
    </citation>
    <scope>NUCLEOTIDE SEQUENCE [LARGE SCALE GENOMIC DNA]</scope>
    <source>
        <strain evidence="1 2">DSM 21749</strain>
    </source>
</reference>
<sequence length="234" mass="24884">MKQVFCSMLIGVVLVACISVVGAVGREQAAMNAGSFQSSDPTEGLGCEAGTGVSGCLRQHEASAAAQHGIELSRTARAFCLASSIGEACLPAHDRLAYAFLERVGGHYVVVEVFDQEGFEVLLLDPGAGRKHRIDNRPLFSPDGSVFATVSYDIDAGYGPNRVAIWDPVTGEVLHQVDRFAPGSGPVGIRWVAPAKLEVLYHLPRDEPGSSPLNTFDISSRAHSWADNHAEVSP</sequence>
<proteinExistence type="predicted"/>
<dbReference type="EMBL" id="FUXP01000011">
    <property type="protein sequence ID" value="SKA19955.1"/>
    <property type="molecule type" value="Genomic_DNA"/>
</dbReference>
<keyword evidence="2" id="KW-1185">Reference proteome</keyword>
<name>A0A1T4RVI0_9GAMM</name>
<protein>
    <recommendedName>
        <fullName evidence="3">WD40-like Beta Propeller Repeat</fullName>
    </recommendedName>
</protein>
<dbReference type="SUPFAM" id="SSF50969">
    <property type="entry name" value="YVTN repeat-like/Quinoprotein amine dehydrogenase"/>
    <property type="match status" value="1"/>
</dbReference>
<dbReference type="PROSITE" id="PS51257">
    <property type="entry name" value="PROKAR_LIPOPROTEIN"/>
    <property type="match status" value="1"/>
</dbReference>
<evidence type="ECO:0000313" key="1">
    <source>
        <dbReference type="EMBL" id="SKA19955.1"/>
    </source>
</evidence>
<dbReference type="AlphaFoldDB" id="A0A1T4RVI0"/>
<dbReference type="OrthoDB" id="877109at2"/>
<organism evidence="1 2">
    <name type="scientific">Lysobacter spongiicola DSM 21749</name>
    <dbReference type="NCBI Taxonomy" id="1122188"/>
    <lineage>
        <taxon>Bacteria</taxon>
        <taxon>Pseudomonadati</taxon>
        <taxon>Pseudomonadota</taxon>
        <taxon>Gammaproteobacteria</taxon>
        <taxon>Lysobacterales</taxon>
        <taxon>Lysobacteraceae</taxon>
        <taxon>Novilysobacter</taxon>
    </lineage>
</organism>
<dbReference type="Proteomes" id="UP000190061">
    <property type="component" value="Unassembled WGS sequence"/>
</dbReference>